<keyword evidence="9" id="KW-0472">Membrane</keyword>
<dbReference type="InterPro" id="IPR008271">
    <property type="entry name" value="Ser/Thr_kinase_AS"/>
</dbReference>
<feature type="region of interest" description="Disordered" evidence="8">
    <location>
        <begin position="286"/>
        <end position="353"/>
    </location>
</feature>
<keyword evidence="9" id="KW-0812">Transmembrane</keyword>
<dbReference type="Gene3D" id="3.30.200.20">
    <property type="entry name" value="Phosphorylase Kinase, domain 1"/>
    <property type="match status" value="1"/>
</dbReference>
<dbReference type="Proteomes" id="UP000524246">
    <property type="component" value="Unassembled WGS sequence"/>
</dbReference>
<evidence type="ECO:0000256" key="7">
    <source>
        <dbReference type="PROSITE-ProRule" id="PRU10141"/>
    </source>
</evidence>
<keyword evidence="6 7" id="KW-0067">ATP-binding</keyword>
<dbReference type="PROSITE" id="PS00108">
    <property type="entry name" value="PROTEIN_KINASE_ST"/>
    <property type="match status" value="1"/>
</dbReference>
<feature type="transmembrane region" description="Helical" evidence="9">
    <location>
        <begin position="476"/>
        <end position="498"/>
    </location>
</feature>
<dbReference type="SUPFAM" id="SSF56112">
    <property type="entry name" value="Protein kinase-like (PK-like)"/>
    <property type="match status" value="1"/>
</dbReference>
<evidence type="ECO:0000259" key="10">
    <source>
        <dbReference type="PROSITE" id="PS50011"/>
    </source>
</evidence>
<dbReference type="InterPro" id="IPR000719">
    <property type="entry name" value="Prot_kinase_dom"/>
</dbReference>
<feature type="compositionally biased region" description="Polar residues" evidence="8">
    <location>
        <begin position="324"/>
        <end position="334"/>
    </location>
</feature>
<dbReference type="PANTHER" id="PTHR43289">
    <property type="entry name" value="MITOGEN-ACTIVATED PROTEIN KINASE KINASE KINASE 20-RELATED"/>
    <property type="match status" value="1"/>
</dbReference>
<dbReference type="EC" id="2.7.11.1" evidence="1"/>
<gene>
    <name evidence="11" type="ORF">GYA55_09755</name>
</gene>
<dbReference type="EMBL" id="JAAZON010000440">
    <property type="protein sequence ID" value="NMC63436.1"/>
    <property type="molecule type" value="Genomic_DNA"/>
</dbReference>
<dbReference type="InterPro" id="IPR017441">
    <property type="entry name" value="Protein_kinase_ATP_BS"/>
</dbReference>
<evidence type="ECO:0000256" key="9">
    <source>
        <dbReference type="SAM" id="Phobius"/>
    </source>
</evidence>
<evidence type="ECO:0000256" key="5">
    <source>
        <dbReference type="ARBA" id="ARBA00022777"/>
    </source>
</evidence>
<dbReference type="CDD" id="cd14014">
    <property type="entry name" value="STKc_PknB_like"/>
    <property type="match status" value="1"/>
</dbReference>
<evidence type="ECO:0000313" key="11">
    <source>
        <dbReference type="EMBL" id="NMC63436.1"/>
    </source>
</evidence>
<dbReference type="GO" id="GO:0004674">
    <property type="term" value="F:protein serine/threonine kinase activity"/>
    <property type="evidence" value="ECO:0007669"/>
    <property type="project" value="UniProtKB-KW"/>
</dbReference>
<dbReference type="Pfam" id="PF00069">
    <property type="entry name" value="Pkinase"/>
    <property type="match status" value="1"/>
</dbReference>
<proteinExistence type="predicted"/>
<dbReference type="SMART" id="SM00220">
    <property type="entry name" value="S_TKc"/>
    <property type="match status" value="1"/>
</dbReference>
<feature type="compositionally biased region" description="Polar residues" evidence="8">
    <location>
        <begin position="286"/>
        <end position="299"/>
    </location>
</feature>
<name>A0A7X9FSQ0_9DELT</name>
<dbReference type="PROSITE" id="PS50011">
    <property type="entry name" value="PROTEIN_KINASE_DOM"/>
    <property type="match status" value="1"/>
</dbReference>
<reference evidence="11 12" key="1">
    <citation type="journal article" date="2020" name="Biotechnol. Biofuels">
        <title>New insights from the biogas microbiome by comprehensive genome-resolved metagenomics of nearly 1600 species originating from multiple anaerobic digesters.</title>
        <authorList>
            <person name="Campanaro S."/>
            <person name="Treu L."/>
            <person name="Rodriguez-R L.M."/>
            <person name="Kovalovszki A."/>
            <person name="Ziels R.M."/>
            <person name="Maus I."/>
            <person name="Zhu X."/>
            <person name="Kougias P.G."/>
            <person name="Basile A."/>
            <person name="Luo G."/>
            <person name="Schluter A."/>
            <person name="Konstantinidis K.T."/>
            <person name="Angelidaki I."/>
        </authorList>
    </citation>
    <scope>NUCLEOTIDE SEQUENCE [LARGE SCALE GENOMIC DNA]</scope>
    <source>
        <strain evidence="11">AS27yjCOA_65</strain>
    </source>
</reference>
<keyword evidence="9" id="KW-1133">Transmembrane helix</keyword>
<protein>
    <recommendedName>
        <fullName evidence="1">non-specific serine/threonine protein kinase</fullName>
        <ecNumber evidence="1">2.7.11.1</ecNumber>
    </recommendedName>
</protein>
<dbReference type="PROSITE" id="PS00107">
    <property type="entry name" value="PROTEIN_KINASE_ATP"/>
    <property type="match status" value="1"/>
</dbReference>
<dbReference type="InterPro" id="IPR011009">
    <property type="entry name" value="Kinase-like_dom_sf"/>
</dbReference>
<dbReference type="GO" id="GO:0005524">
    <property type="term" value="F:ATP binding"/>
    <property type="evidence" value="ECO:0007669"/>
    <property type="project" value="UniProtKB-UniRule"/>
</dbReference>
<feature type="binding site" evidence="7">
    <location>
        <position position="49"/>
    </location>
    <ligand>
        <name>ATP</name>
        <dbReference type="ChEBI" id="CHEBI:30616"/>
    </ligand>
</feature>
<evidence type="ECO:0000256" key="6">
    <source>
        <dbReference type="ARBA" id="ARBA00022840"/>
    </source>
</evidence>
<evidence type="ECO:0000256" key="8">
    <source>
        <dbReference type="SAM" id="MobiDB-lite"/>
    </source>
</evidence>
<dbReference type="FunFam" id="1.10.510.10:FF:000021">
    <property type="entry name" value="Serine/threonine protein kinase"/>
    <property type="match status" value="1"/>
</dbReference>
<evidence type="ECO:0000256" key="3">
    <source>
        <dbReference type="ARBA" id="ARBA00022679"/>
    </source>
</evidence>
<evidence type="ECO:0000256" key="4">
    <source>
        <dbReference type="ARBA" id="ARBA00022741"/>
    </source>
</evidence>
<accession>A0A7X9FSQ0</accession>
<sequence length="520" mass="57582">MTEEHLISLQPGTVIAGRYEVVKCLGAGSMGLVYACRHRELAGHLVAVKVLFPEVSQDRVAAARFRNEIFASYGVSHPNVVRAYEYIRDGDLVAYTMEYVGGGDLADRLSRSRELMQIPEIIKVLDQMCNGVQAIHDSGIVHRDLKPENILLTKEGDVKIADFGIARTGHGPKLTEHGGVVGTIDYVSPEYILNSQVDWRSDIYAIGILGYEMLTGDSPFRGDSVYATMTKRLKTDPEVPSKIRQDCPPELDAIILKAMKRDPEARYQSASAMHFDLEPLLQKFGSQGSSTTQYKTTQGKGRRLTSVPDASDEDATQPVKPRTIINQPQTSNLESRGKSGSGRVVRQNARDSASFMTLRTEESIRHERRNAFPWEKPQQAARINTSSRLGFSSQPIVGAEATVSYTSKLQSVDETVEDAVENDTAIITEKRGIDGVMGRMDRATDTHVLSTTIDTERMRKLHELVDRSQPWDLVDFLRLTLAVLFGLCVGLLIVNYVSEDVFGEKGIMSSVLSAQSGERE</sequence>
<comment type="caution">
    <text evidence="11">The sequence shown here is derived from an EMBL/GenBank/DDBJ whole genome shotgun (WGS) entry which is preliminary data.</text>
</comment>
<keyword evidence="3" id="KW-0808">Transferase</keyword>
<evidence type="ECO:0000256" key="2">
    <source>
        <dbReference type="ARBA" id="ARBA00022527"/>
    </source>
</evidence>
<organism evidence="11 12">
    <name type="scientific">SAR324 cluster bacterium</name>
    <dbReference type="NCBI Taxonomy" id="2024889"/>
    <lineage>
        <taxon>Bacteria</taxon>
        <taxon>Deltaproteobacteria</taxon>
        <taxon>SAR324 cluster</taxon>
    </lineage>
</organism>
<keyword evidence="4 7" id="KW-0547">Nucleotide-binding</keyword>
<keyword evidence="2 11" id="KW-0723">Serine/threonine-protein kinase</keyword>
<evidence type="ECO:0000256" key="1">
    <source>
        <dbReference type="ARBA" id="ARBA00012513"/>
    </source>
</evidence>
<evidence type="ECO:0000313" key="12">
    <source>
        <dbReference type="Proteomes" id="UP000524246"/>
    </source>
</evidence>
<keyword evidence="5 11" id="KW-0418">Kinase</keyword>
<feature type="domain" description="Protein kinase" evidence="10">
    <location>
        <begin position="19"/>
        <end position="281"/>
    </location>
</feature>
<dbReference type="AlphaFoldDB" id="A0A7X9FSQ0"/>
<dbReference type="PANTHER" id="PTHR43289:SF34">
    <property type="entry name" value="SERINE_THREONINE-PROTEIN KINASE YBDM-RELATED"/>
    <property type="match status" value="1"/>
</dbReference>
<dbReference type="Gene3D" id="1.10.510.10">
    <property type="entry name" value="Transferase(Phosphotransferase) domain 1"/>
    <property type="match status" value="1"/>
</dbReference>